<evidence type="ECO:0000313" key="3">
    <source>
        <dbReference type="EMBL" id="GCE05428.1"/>
    </source>
</evidence>
<dbReference type="Proteomes" id="UP000287224">
    <property type="component" value="Unassembled WGS sequence"/>
</dbReference>
<dbReference type="InterPro" id="IPR041698">
    <property type="entry name" value="Methyltransf_25"/>
</dbReference>
<dbReference type="Gene3D" id="3.40.50.150">
    <property type="entry name" value="Vaccinia Virus protein VP39"/>
    <property type="match status" value="1"/>
</dbReference>
<evidence type="ECO:0000259" key="2">
    <source>
        <dbReference type="Pfam" id="PF13649"/>
    </source>
</evidence>
<dbReference type="PANTHER" id="PTHR43861">
    <property type="entry name" value="TRANS-ACONITATE 2-METHYLTRANSFERASE-RELATED"/>
    <property type="match status" value="1"/>
</dbReference>
<gene>
    <name evidence="3" type="ORF">KDAU_27570</name>
</gene>
<dbReference type="GO" id="GO:0008168">
    <property type="term" value="F:methyltransferase activity"/>
    <property type="evidence" value="ECO:0007669"/>
    <property type="project" value="UniProtKB-KW"/>
</dbReference>
<dbReference type="Pfam" id="PF13649">
    <property type="entry name" value="Methyltransf_25"/>
    <property type="match status" value="1"/>
</dbReference>
<proteinExistence type="predicted"/>
<keyword evidence="3" id="KW-0489">Methyltransferase</keyword>
<keyword evidence="4" id="KW-1185">Reference proteome</keyword>
<dbReference type="AlphaFoldDB" id="A0A401ZFF9"/>
<dbReference type="GO" id="GO:0032259">
    <property type="term" value="P:methylation"/>
    <property type="evidence" value="ECO:0007669"/>
    <property type="project" value="UniProtKB-KW"/>
</dbReference>
<dbReference type="CDD" id="cd02440">
    <property type="entry name" value="AdoMet_MTases"/>
    <property type="match status" value="1"/>
</dbReference>
<comment type="caution">
    <text evidence="3">The sequence shown here is derived from an EMBL/GenBank/DDBJ whole genome shotgun (WGS) entry which is preliminary data.</text>
</comment>
<dbReference type="InterPro" id="IPR029063">
    <property type="entry name" value="SAM-dependent_MTases_sf"/>
</dbReference>
<evidence type="ECO:0000256" key="1">
    <source>
        <dbReference type="ARBA" id="ARBA00022679"/>
    </source>
</evidence>
<dbReference type="SUPFAM" id="SSF53335">
    <property type="entry name" value="S-adenosyl-L-methionine-dependent methyltransferases"/>
    <property type="match status" value="1"/>
</dbReference>
<keyword evidence="1 3" id="KW-0808">Transferase</keyword>
<dbReference type="EMBL" id="BIFQ01000001">
    <property type="protein sequence ID" value="GCE05428.1"/>
    <property type="molecule type" value="Genomic_DNA"/>
</dbReference>
<reference evidence="4" key="1">
    <citation type="submission" date="2018-12" db="EMBL/GenBank/DDBJ databases">
        <title>Tengunoibacter tsumagoiensis gen. nov., sp. nov., Dictyobacter kobayashii sp. nov., D. alpinus sp. nov., and D. joshuensis sp. nov. and description of Dictyobacteraceae fam. nov. within the order Ktedonobacterales isolated from Tengu-no-mugimeshi.</title>
        <authorList>
            <person name="Wang C.M."/>
            <person name="Zheng Y."/>
            <person name="Sakai Y."/>
            <person name="Toyoda A."/>
            <person name="Minakuchi Y."/>
            <person name="Abe K."/>
            <person name="Yokota A."/>
            <person name="Yabe S."/>
        </authorList>
    </citation>
    <scope>NUCLEOTIDE SEQUENCE [LARGE SCALE GENOMIC DNA]</scope>
    <source>
        <strain evidence="4">S-27</strain>
    </source>
</reference>
<evidence type="ECO:0000313" key="4">
    <source>
        <dbReference type="Proteomes" id="UP000287224"/>
    </source>
</evidence>
<accession>A0A401ZFF9</accession>
<dbReference type="Gene3D" id="2.20.25.110">
    <property type="entry name" value="S-adenosyl-L-methionine-dependent methyltransferases"/>
    <property type="match status" value="1"/>
</dbReference>
<organism evidence="3 4">
    <name type="scientific">Dictyobacter aurantiacus</name>
    <dbReference type="NCBI Taxonomy" id="1936993"/>
    <lineage>
        <taxon>Bacteria</taxon>
        <taxon>Bacillati</taxon>
        <taxon>Chloroflexota</taxon>
        <taxon>Ktedonobacteria</taxon>
        <taxon>Ktedonobacterales</taxon>
        <taxon>Dictyobacteraceae</taxon>
        <taxon>Dictyobacter</taxon>
    </lineage>
</organism>
<protein>
    <submittedName>
        <fullName evidence="3">Type 12 methyltransferase</fullName>
    </submittedName>
</protein>
<name>A0A401ZFF9_9CHLR</name>
<feature type="domain" description="Methyltransferase" evidence="2">
    <location>
        <begin position="37"/>
        <end position="133"/>
    </location>
</feature>
<sequence>MNAEYDLIAPFYNIEHAHFDEDLDMYSNFAELCGGKILELACGSGRVMLPLAEQGYEVTGVDNSSKMLELAREALQEAGVAARCTLIEQDISTLQLNQKFRLAFIALGSFAHITTRKEQQKVLAAARAHLSTGATFIVDISNADARYMEDLTGQVLHQGSWQHEDGSYLTHFVSPASATKKHQLELTHFYDRHQQGGTVQRTIVTTHLYLFERSEMELLLEQAGFVVKDVYGDHDLGPFDLESPRMIFIAEAR</sequence>